<dbReference type="EMBL" id="JAVIAC010000004">
    <property type="protein sequence ID" value="MDQ7952218.1"/>
    <property type="molecule type" value="Genomic_DNA"/>
</dbReference>
<name>A0AAP5C3N9_9GAMM</name>
<protein>
    <submittedName>
        <fullName evidence="1">Sce7726 family protein</fullName>
    </submittedName>
</protein>
<dbReference type="Proteomes" id="UP001240529">
    <property type="component" value="Unassembled WGS sequence"/>
</dbReference>
<evidence type="ECO:0000313" key="1">
    <source>
        <dbReference type="EMBL" id="MDQ7952218.1"/>
    </source>
</evidence>
<dbReference type="RefSeq" id="WP_224328813.1">
    <property type="nucleotide sequence ID" value="NZ_CP134450.1"/>
</dbReference>
<accession>A0AAP5C3N9</accession>
<dbReference type="InterPro" id="IPR047729">
    <property type="entry name" value="Sce7726-like"/>
</dbReference>
<dbReference type="GeneID" id="86937441"/>
<dbReference type="NCBIfam" id="NF033832">
    <property type="entry name" value="sce7726_fam"/>
    <property type="match status" value="1"/>
</dbReference>
<sequence>MTDGWGFQSCARHLLDIIPAMNPITDSDVRSALLGKVIAEHVANPNTLVVEEMGLARGACRVDVCVINGHLHGYEIKSDVDTLRRLPLQQQFYSDVLDKATIVVGKRHLDHALDTLPAWWGVRLASRGARNAVRLELVRPAKLNPSVSATAVAALLWRDEISALIGRRTPEKSALRGNRAALCERLSELYSLAEIRALVREQLKRRSDWRGREQP</sequence>
<dbReference type="AlphaFoldDB" id="A0AAP5C3N9"/>
<organism evidence="1 2">
    <name type="scientific">Stenotrophomonas geniculata</name>
    <dbReference type="NCBI Taxonomy" id="86188"/>
    <lineage>
        <taxon>Bacteria</taxon>
        <taxon>Pseudomonadati</taxon>
        <taxon>Pseudomonadota</taxon>
        <taxon>Gammaproteobacteria</taxon>
        <taxon>Lysobacterales</taxon>
        <taxon>Lysobacteraceae</taxon>
        <taxon>Stenotrophomonas</taxon>
    </lineage>
</organism>
<gene>
    <name evidence="1" type="ORF">Q0031_10525</name>
</gene>
<reference evidence="1" key="1">
    <citation type="submission" date="2023-07" db="EMBL/GenBank/DDBJ databases">
        <authorList>
            <person name="Shahid S."/>
            <person name="Akbar M.Y."/>
            <person name="Ajmal W."/>
            <person name="Ansari A."/>
            <person name="Ghazanfar S."/>
        </authorList>
    </citation>
    <scope>NUCLEOTIDE SEQUENCE</scope>
    <source>
        <strain evidence="1">NIGAB</strain>
    </source>
</reference>
<evidence type="ECO:0000313" key="2">
    <source>
        <dbReference type="Proteomes" id="UP001240529"/>
    </source>
</evidence>
<comment type="caution">
    <text evidence="1">The sequence shown here is derived from an EMBL/GenBank/DDBJ whole genome shotgun (WGS) entry which is preliminary data.</text>
</comment>
<proteinExistence type="predicted"/>